<evidence type="ECO:0000259" key="1">
    <source>
        <dbReference type="Pfam" id="PF01370"/>
    </source>
</evidence>
<dbReference type="Gene3D" id="3.90.25.10">
    <property type="entry name" value="UDP-galactose 4-epimerase, domain 1"/>
    <property type="match status" value="1"/>
</dbReference>
<organism evidence="2 5">
    <name type="scientific">Blastopirellula marina</name>
    <dbReference type="NCBI Taxonomy" id="124"/>
    <lineage>
        <taxon>Bacteria</taxon>
        <taxon>Pseudomonadati</taxon>
        <taxon>Planctomycetota</taxon>
        <taxon>Planctomycetia</taxon>
        <taxon>Pirellulales</taxon>
        <taxon>Pirellulaceae</taxon>
        <taxon>Blastopirellula</taxon>
    </lineage>
</organism>
<accession>A0A2S8G6G0</accession>
<dbReference type="PANTHER" id="PTHR43245:SF13">
    <property type="entry name" value="UDP-D-APIOSE_UDP-D-XYLOSE SYNTHASE 2"/>
    <property type="match status" value="1"/>
</dbReference>
<evidence type="ECO:0000313" key="3">
    <source>
        <dbReference type="EMBL" id="PQO43663.1"/>
    </source>
</evidence>
<feature type="domain" description="NAD-dependent epimerase/dehydratase" evidence="1">
    <location>
        <begin position="14"/>
        <end position="221"/>
    </location>
</feature>
<dbReference type="InterPro" id="IPR050177">
    <property type="entry name" value="Lipid_A_modif_metabolic_enz"/>
</dbReference>
<proteinExistence type="predicted"/>
<dbReference type="AlphaFoldDB" id="A0A2S8G6G0"/>
<dbReference type="InterPro" id="IPR036291">
    <property type="entry name" value="NAD(P)-bd_dom_sf"/>
</dbReference>
<gene>
    <name evidence="3" type="ORF">C5Y93_23790</name>
    <name evidence="2" type="ORF">C5Y98_06920</name>
</gene>
<dbReference type="InterPro" id="IPR001509">
    <property type="entry name" value="Epimerase_deHydtase"/>
</dbReference>
<comment type="caution">
    <text evidence="2">The sequence shown here is derived from an EMBL/GenBank/DDBJ whole genome shotgun (WGS) entry which is preliminary data.</text>
</comment>
<protein>
    <submittedName>
        <fullName evidence="2">Epimerase</fullName>
    </submittedName>
</protein>
<dbReference type="EMBL" id="PUHZ01000023">
    <property type="protein sequence ID" value="PQO43663.1"/>
    <property type="molecule type" value="Genomic_DNA"/>
</dbReference>
<reference evidence="4 5" key="1">
    <citation type="submission" date="2018-02" db="EMBL/GenBank/DDBJ databases">
        <title>Comparative genomes isolates from brazilian mangrove.</title>
        <authorList>
            <person name="Araujo J.E."/>
            <person name="Taketani R.G."/>
            <person name="Silva M.C.P."/>
            <person name="Loureco M.V."/>
            <person name="Andreote F.D."/>
        </authorList>
    </citation>
    <scope>NUCLEOTIDE SEQUENCE [LARGE SCALE GENOMIC DNA]</scope>
    <source>
        <strain evidence="2 5">NAP PRIS-MGV</strain>
        <strain evidence="3 4">Nap-Phe MGV</strain>
    </source>
</reference>
<dbReference type="Proteomes" id="UP000239388">
    <property type="component" value="Unassembled WGS sequence"/>
</dbReference>
<dbReference type="Proteomes" id="UP000237819">
    <property type="component" value="Unassembled WGS sequence"/>
</dbReference>
<dbReference type="EMBL" id="PUIB01000010">
    <property type="protein sequence ID" value="PQO40042.1"/>
    <property type="molecule type" value="Genomic_DNA"/>
</dbReference>
<dbReference type="Pfam" id="PF01370">
    <property type="entry name" value="Epimerase"/>
    <property type="match status" value="1"/>
</dbReference>
<name>A0A2S8G6G0_9BACT</name>
<sequence>MLLGTNSTMTKPTILIAGATGYLGSRLLRSLVESGQYDCAVLKRCTSSLDRIDDLLPAIRTFDIDRDGLAAPFDAGPVEIIVNCATNYGRGPTGREATIAANLTFPLGLLDAANRHGAAMFVQADTSLPPDVSDYALAKHQFGQWLDRSAGPALRVRLRLEHFFGPGDDASKFVAYVINTMVTSAPKLPLTPGDQLRDFVYVDDVVDAFRTVIESRRDFEPGAHQFPVGSGVGTRIRDLVTTVKQLTDNQTTDIDFGAVAYRDNEVMRSVADLTNISHLAWRPQTSLEDGLRQTIDFERQRLGRVA</sequence>
<evidence type="ECO:0000313" key="5">
    <source>
        <dbReference type="Proteomes" id="UP000239388"/>
    </source>
</evidence>
<evidence type="ECO:0000313" key="2">
    <source>
        <dbReference type="EMBL" id="PQO40042.1"/>
    </source>
</evidence>
<dbReference type="PANTHER" id="PTHR43245">
    <property type="entry name" value="BIFUNCTIONAL POLYMYXIN RESISTANCE PROTEIN ARNA"/>
    <property type="match status" value="1"/>
</dbReference>
<evidence type="ECO:0000313" key="4">
    <source>
        <dbReference type="Proteomes" id="UP000237819"/>
    </source>
</evidence>
<dbReference type="SUPFAM" id="SSF51735">
    <property type="entry name" value="NAD(P)-binding Rossmann-fold domains"/>
    <property type="match status" value="1"/>
</dbReference>
<dbReference type="Gene3D" id="3.40.50.720">
    <property type="entry name" value="NAD(P)-binding Rossmann-like Domain"/>
    <property type="match status" value="2"/>
</dbReference>